<dbReference type="BioCyc" id="CNIT1237085:G1324-2463-MONOMER"/>
<dbReference type="InterPro" id="IPR022742">
    <property type="entry name" value="Hydrolase_4"/>
</dbReference>
<dbReference type="SUPFAM" id="SSF53474">
    <property type="entry name" value="alpha/beta-Hydrolases"/>
    <property type="match status" value="1"/>
</dbReference>
<accession>K0INH6</accession>
<protein>
    <submittedName>
        <fullName evidence="2">Putative alpha/beta hydrolase fold protein</fullName>
    </submittedName>
</protein>
<organism evidence="2 3">
    <name type="scientific">Nitrososphaera gargensis (strain Ga9.2)</name>
    <dbReference type="NCBI Taxonomy" id="1237085"/>
    <lineage>
        <taxon>Archaea</taxon>
        <taxon>Nitrososphaerota</taxon>
        <taxon>Nitrososphaeria</taxon>
        <taxon>Nitrososphaerales</taxon>
        <taxon>Nitrososphaeraceae</taxon>
        <taxon>Nitrososphaera</taxon>
    </lineage>
</organism>
<keyword evidence="3" id="KW-1185">Reference proteome</keyword>
<dbReference type="Gene3D" id="3.40.50.1820">
    <property type="entry name" value="alpha/beta hydrolase"/>
    <property type="match status" value="1"/>
</dbReference>
<evidence type="ECO:0000259" key="1">
    <source>
        <dbReference type="Pfam" id="PF12146"/>
    </source>
</evidence>
<dbReference type="EMBL" id="CP002408">
    <property type="protein sequence ID" value="AFU59389.1"/>
    <property type="molecule type" value="Genomic_DNA"/>
</dbReference>
<dbReference type="Proteomes" id="UP000008037">
    <property type="component" value="Chromosome"/>
</dbReference>
<dbReference type="HOGENOM" id="CLU_955169_0_0_2"/>
<dbReference type="STRING" id="1237085.Ngar_c24650"/>
<keyword evidence="2" id="KW-0378">Hydrolase</keyword>
<dbReference type="PANTHER" id="PTHR11614">
    <property type="entry name" value="PHOSPHOLIPASE-RELATED"/>
    <property type="match status" value="1"/>
</dbReference>
<dbReference type="AlphaFoldDB" id="K0INH6"/>
<dbReference type="GeneID" id="13794482"/>
<dbReference type="RefSeq" id="WP_015019924.1">
    <property type="nucleotide sequence ID" value="NC_018719.1"/>
</dbReference>
<proteinExistence type="predicted"/>
<dbReference type="PRINTS" id="PR00111">
    <property type="entry name" value="ABHYDROLASE"/>
</dbReference>
<dbReference type="KEGG" id="nga:Ngar_c24650"/>
<sequence>MTFYETASGKINVIETLSKEPKNDTVLCIHGLCCDARIFTYIGIKLSEAGYNVASMDLPGHGRSDGEKGDLDFDMCIKSIDQIVRDLKKRSSRVFLLAHSMGSTFALWYAHLFKSSIDGLILLCPYIRVRNMKRRFDAEPNTIQSLLLLLGRIFVPSKRLDITKAFPTYVRIGGDRVAWMMKDPIINFRYSYRYLVDVITVKNNKLAELSDVGDLPVLLLHGKEDRNVYLQVSEEFFKLLRTKRKNIEIFDCDHWFYDAMFYIQSSTYTEESRMKFISSLVTWMRSLDGRK</sequence>
<evidence type="ECO:0000313" key="3">
    <source>
        <dbReference type="Proteomes" id="UP000008037"/>
    </source>
</evidence>
<dbReference type="InterPro" id="IPR000073">
    <property type="entry name" value="AB_hydrolase_1"/>
</dbReference>
<gene>
    <name evidence="2" type="ordered locus">Ngar_c24650</name>
</gene>
<dbReference type="Pfam" id="PF12146">
    <property type="entry name" value="Hydrolase_4"/>
    <property type="match status" value="1"/>
</dbReference>
<dbReference type="GO" id="GO:0016787">
    <property type="term" value="F:hydrolase activity"/>
    <property type="evidence" value="ECO:0007669"/>
    <property type="project" value="UniProtKB-KW"/>
</dbReference>
<dbReference type="InterPro" id="IPR029058">
    <property type="entry name" value="AB_hydrolase_fold"/>
</dbReference>
<dbReference type="InParanoid" id="K0INH6"/>
<dbReference type="PATRIC" id="fig|1237085.11.peg.2440"/>
<dbReference type="InterPro" id="IPR051044">
    <property type="entry name" value="MAG_DAG_Lipase"/>
</dbReference>
<name>K0INH6_NITGG</name>
<evidence type="ECO:0000313" key="2">
    <source>
        <dbReference type="EMBL" id="AFU59389.1"/>
    </source>
</evidence>
<reference evidence="2 3" key="1">
    <citation type="journal article" date="2012" name="Environ. Microbiol.">
        <title>The genome of the ammonia-oxidizing Candidatus Nitrososphaera gargensis: insights into metabolic versatility and environmental adaptations.</title>
        <authorList>
            <person name="Spang A."/>
            <person name="Poehlein A."/>
            <person name="Offre P."/>
            <person name="Zumbragel S."/>
            <person name="Haider S."/>
            <person name="Rychlik N."/>
            <person name="Nowka B."/>
            <person name="Schmeisser C."/>
            <person name="Lebedeva E.V."/>
            <person name="Rattei T."/>
            <person name="Bohm C."/>
            <person name="Schmid M."/>
            <person name="Galushko A."/>
            <person name="Hatzenpichler R."/>
            <person name="Weinmaier T."/>
            <person name="Daniel R."/>
            <person name="Schleper C."/>
            <person name="Spieck E."/>
            <person name="Streit W."/>
            <person name="Wagner M."/>
        </authorList>
    </citation>
    <scope>NUCLEOTIDE SEQUENCE [LARGE SCALE GENOMIC DNA]</scope>
    <source>
        <strain evidence="3">Ga9.2</strain>
    </source>
</reference>
<feature type="domain" description="Serine aminopeptidase S33" evidence="1">
    <location>
        <begin position="23"/>
        <end position="251"/>
    </location>
</feature>
<dbReference type="OrthoDB" id="7531at2157"/>